<dbReference type="AlphaFoldDB" id="A0A7J9M4V2"/>
<evidence type="ECO:0008006" key="3">
    <source>
        <dbReference type="Google" id="ProtNLM"/>
    </source>
</evidence>
<keyword evidence="2" id="KW-1185">Reference proteome</keyword>
<evidence type="ECO:0000313" key="2">
    <source>
        <dbReference type="Proteomes" id="UP000593576"/>
    </source>
</evidence>
<accession>A0A7J9M4V2</accession>
<dbReference type="SMART" id="SM00205">
    <property type="entry name" value="THN"/>
    <property type="match status" value="1"/>
</dbReference>
<evidence type="ECO:0000313" key="1">
    <source>
        <dbReference type="EMBL" id="MBA0866083.1"/>
    </source>
</evidence>
<dbReference type="Gene3D" id="2.60.110.10">
    <property type="entry name" value="Thaumatin"/>
    <property type="match status" value="1"/>
</dbReference>
<dbReference type="PROSITE" id="PS51367">
    <property type="entry name" value="THAUMATIN_2"/>
    <property type="match status" value="1"/>
</dbReference>
<proteinExistence type="predicted"/>
<dbReference type="EMBL" id="JABFAF010000009">
    <property type="protein sequence ID" value="MBA0866083.1"/>
    <property type="molecule type" value="Genomic_DNA"/>
</dbReference>
<name>A0A7J9M4V2_GOSSC</name>
<dbReference type="InterPro" id="IPR037176">
    <property type="entry name" value="Osmotin/thaumatin-like_sf"/>
</dbReference>
<reference evidence="1 2" key="1">
    <citation type="journal article" date="2019" name="Genome Biol. Evol.">
        <title>Insights into the evolution of the New World diploid cottons (Gossypium, subgenus Houzingenia) based on genome sequencing.</title>
        <authorList>
            <person name="Grover C.E."/>
            <person name="Arick M.A. 2nd"/>
            <person name="Thrash A."/>
            <person name="Conover J.L."/>
            <person name="Sanders W.S."/>
            <person name="Peterson D.G."/>
            <person name="Frelichowski J.E."/>
            <person name="Scheffler J.A."/>
            <person name="Scheffler B.E."/>
            <person name="Wendel J.F."/>
        </authorList>
    </citation>
    <scope>NUCLEOTIDE SEQUENCE [LARGE SCALE GENOMIC DNA]</scope>
    <source>
        <strain evidence="1">1</strain>
        <tissue evidence="1">Leaf</tissue>
    </source>
</reference>
<gene>
    <name evidence="1" type="ORF">Goshw_017717</name>
</gene>
<protein>
    <recommendedName>
        <fullName evidence="3">Thaumatin-like protein</fullName>
    </recommendedName>
</protein>
<organism evidence="1 2">
    <name type="scientific">Gossypium schwendimanii</name>
    <name type="common">Cotton</name>
    <dbReference type="NCBI Taxonomy" id="34291"/>
    <lineage>
        <taxon>Eukaryota</taxon>
        <taxon>Viridiplantae</taxon>
        <taxon>Streptophyta</taxon>
        <taxon>Embryophyta</taxon>
        <taxon>Tracheophyta</taxon>
        <taxon>Spermatophyta</taxon>
        <taxon>Magnoliopsida</taxon>
        <taxon>eudicotyledons</taxon>
        <taxon>Gunneridae</taxon>
        <taxon>Pentapetalae</taxon>
        <taxon>rosids</taxon>
        <taxon>malvids</taxon>
        <taxon>Malvales</taxon>
        <taxon>Malvaceae</taxon>
        <taxon>Malvoideae</taxon>
        <taxon>Gossypium</taxon>
    </lineage>
</organism>
<dbReference type="OrthoDB" id="957828at2759"/>
<sequence>MSRPHGRVVFGVEPNAQTQMGSSRVPQRTVDRSDYINGADAIPLASVTEFTLATNVGQDFYDVRLVDGFNLPLSITPQGRPASCSATSCAANVNAASHPELQVKGSDGSVIACKRACLGFNQPQYCCTSTYNIPSTCHPTQYSKIFKSQCP</sequence>
<dbReference type="SUPFAM" id="SSF49870">
    <property type="entry name" value="Osmotin, thaumatin-like protein"/>
    <property type="match status" value="1"/>
</dbReference>
<dbReference type="InterPro" id="IPR001938">
    <property type="entry name" value="Thaumatin"/>
</dbReference>
<dbReference type="PANTHER" id="PTHR31048">
    <property type="entry name" value="OS03G0233200 PROTEIN"/>
    <property type="match status" value="1"/>
</dbReference>
<dbReference type="Proteomes" id="UP000593576">
    <property type="component" value="Unassembled WGS sequence"/>
</dbReference>
<dbReference type="Pfam" id="PF00314">
    <property type="entry name" value="Thaumatin"/>
    <property type="match status" value="1"/>
</dbReference>
<comment type="caution">
    <text evidence="1">The sequence shown here is derived from an EMBL/GenBank/DDBJ whole genome shotgun (WGS) entry which is preliminary data.</text>
</comment>